<dbReference type="GO" id="GO:0005737">
    <property type="term" value="C:cytoplasm"/>
    <property type="evidence" value="ECO:0007669"/>
    <property type="project" value="TreeGrafter"/>
</dbReference>
<dbReference type="InterPro" id="IPR037386">
    <property type="entry name" value="CCDC40"/>
</dbReference>
<dbReference type="AlphaFoldDB" id="A0A812TV47"/>
<dbReference type="GO" id="GO:0035082">
    <property type="term" value="P:axoneme assembly"/>
    <property type="evidence" value="ECO:0007669"/>
    <property type="project" value="InterPro"/>
</dbReference>
<dbReference type="Proteomes" id="UP000604046">
    <property type="component" value="Unassembled WGS sequence"/>
</dbReference>
<feature type="coiled-coil region" evidence="1">
    <location>
        <begin position="64"/>
        <end position="161"/>
    </location>
</feature>
<feature type="coiled-coil region" evidence="1">
    <location>
        <begin position="300"/>
        <end position="334"/>
    </location>
</feature>
<evidence type="ECO:0000256" key="1">
    <source>
        <dbReference type="SAM" id="Coils"/>
    </source>
</evidence>
<gene>
    <name evidence="2" type="primary">Ccdc40</name>
    <name evidence="2" type="ORF">SNAT2548_LOCUS30245</name>
</gene>
<reference evidence="2" key="1">
    <citation type="submission" date="2021-02" db="EMBL/GenBank/DDBJ databases">
        <authorList>
            <person name="Dougan E. K."/>
            <person name="Rhodes N."/>
            <person name="Thang M."/>
            <person name="Chan C."/>
        </authorList>
    </citation>
    <scope>NUCLEOTIDE SEQUENCE</scope>
</reference>
<proteinExistence type="predicted"/>
<dbReference type="OrthoDB" id="188741at2759"/>
<dbReference type="Pfam" id="PF08647">
    <property type="entry name" value="BRE1"/>
    <property type="match status" value="1"/>
</dbReference>
<feature type="coiled-coil region" evidence="1">
    <location>
        <begin position="361"/>
        <end position="478"/>
    </location>
</feature>
<feature type="coiled-coil region" evidence="1">
    <location>
        <begin position="219"/>
        <end position="274"/>
    </location>
</feature>
<dbReference type="EMBL" id="CAJNDS010002597">
    <property type="protein sequence ID" value="CAE7539414.1"/>
    <property type="molecule type" value="Genomic_DNA"/>
</dbReference>
<keyword evidence="3" id="KW-1185">Reference proteome</keyword>
<accession>A0A812TV47</accession>
<dbReference type="PANTHER" id="PTHR16275:SF8">
    <property type="entry name" value="COILED-COIL DOMAIN-CONTAINING PROTEIN 40"/>
    <property type="match status" value="1"/>
</dbReference>
<evidence type="ECO:0000313" key="3">
    <source>
        <dbReference type="Proteomes" id="UP000604046"/>
    </source>
</evidence>
<evidence type="ECO:0000313" key="2">
    <source>
        <dbReference type="EMBL" id="CAE7539414.1"/>
    </source>
</evidence>
<protein>
    <submittedName>
        <fullName evidence="2">Ccdc40 protein</fullName>
    </submittedName>
</protein>
<name>A0A812TV47_9DINO</name>
<dbReference type="PANTHER" id="PTHR16275">
    <property type="entry name" value="COILED-COIL DOMAIN-CONTAINING PROTEIN 40"/>
    <property type="match status" value="1"/>
</dbReference>
<sequence length="561" mass="65110">MDQHLEETQKFKAAITEQTRSMEVLERNMQTVSREITAIVGKIEEEQSEQTTSERVTANSRKRMKKIREEIAAKEVETQNLLNEIARVTVDSLNTKAHNQMLKDRHKQLSDELADREKLIEQYEQEIRKRHHQIEKKQLFVDRLNREYDEKRTKLEAELGNDEDVAGPQEAKLKHMWTLSLHHPVAGDDVSTHVLGLLLTSVEDWIQKQTQLLSISSETDKLKATLNENKNKKMVLEQKKLRIEGQLSSHEKEIKELDNNMKHLRFDMDRMNSALVKNEARSGEISNTNQMMETEFVQKLKEIETRCLDMERDVEKLKLEKDQMNQDILESERQVLLWERKITLEREMQAALDPNVGQSDAAAMKKEIHRMELRLEQLKRRQEQTIVEMERAIHKRDAIALKLEPKAQKTKKAASAANVKRQLQSLRNNLKLCTQANSDAEQKISDRQRDLAELQQTIEQAAQEYGNLEQASEALRAEVQVGHVEKQQNLASILQLQRTAKRLDELAMGTGPPPPGNIQQQHDEQVQLRGKVEEIVRVLGESYPQLENLWAAFHAWMEVPS</sequence>
<comment type="caution">
    <text evidence="2">The sequence shown here is derived from an EMBL/GenBank/DDBJ whole genome shotgun (WGS) entry which is preliminary data.</text>
</comment>
<organism evidence="2 3">
    <name type="scientific">Symbiodinium natans</name>
    <dbReference type="NCBI Taxonomy" id="878477"/>
    <lineage>
        <taxon>Eukaryota</taxon>
        <taxon>Sar</taxon>
        <taxon>Alveolata</taxon>
        <taxon>Dinophyceae</taxon>
        <taxon>Suessiales</taxon>
        <taxon>Symbiodiniaceae</taxon>
        <taxon>Symbiodinium</taxon>
    </lineage>
</organism>
<keyword evidence="1" id="KW-0175">Coiled coil</keyword>